<sequence>MTRITDDKWDKEVWGAATSKGTNKRDTANSNLTFYWGKKDSWVANHTRDALIKARGHLSNSQTESGSEHWKPVMRVDNEGMPHDFCTTLRNSHSVAGKVKDWVDGIIEAHKTTIS</sequence>
<dbReference type="GO" id="GO:0005811">
    <property type="term" value="C:lipid droplet"/>
    <property type="evidence" value="ECO:0007669"/>
    <property type="project" value="InterPro"/>
</dbReference>
<dbReference type="GO" id="GO:0019915">
    <property type="term" value="P:lipid storage"/>
    <property type="evidence" value="ECO:0007669"/>
    <property type="project" value="InterPro"/>
</dbReference>
<evidence type="ECO:0000256" key="1">
    <source>
        <dbReference type="ARBA" id="ARBA00022801"/>
    </source>
</evidence>
<protein>
    <submittedName>
        <fullName evidence="2">Uncharacterized protein</fullName>
    </submittedName>
</protein>
<gene>
    <name evidence="2" type="ORF">IMSHALPRED_004907</name>
</gene>
<name>A0A8H3FBC0_9LECA</name>
<proteinExistence type="predicted"/>
<accession>A0A8H3FBC0</accession>
<dbReference type="Proteomes" id="UP000664534">
    <property type="component" value="Unassembled WGS sequence"/>
</dbReference>
<keyword evidence="1" id="KW-0378">Hydrolase</keyword>
<evidence type="ECO:0000313" key="3">
    <source>
        <dbReference type="Proteomes" id="UP000664534"/>
    </source>
</evidence>
<dbReference type="Pfam" id="PF10230">
    <property type="entry name" value="LIDHydrolase"/>
    <property type="match status" value="1"/>
</dbReference>
<evidence type="ECO:0000313" key="2">
    <source>
        <dbReference type="EMBL" id="CAF9920460.1"/>
    </source>
</evidence>
<keyword evidence="3" id="KW-1185">Reference proteome</keyword>
<comment type="caution">
    <text evidence="2">The sequence shown here is derived from an EMBL/GenBank/DDBJ whole genome shotgun (WGS) entry which is preliminary data.</text>
</comment>
<dbReference type="PANTHER" id="PTHR13390">
    <property type="entry name" value="LIPASE"/>
    <property type="match status" value="1"/>
</dbReference>
<dbReference type="EMBL" id="CAJPDT010000025">
    <property type="protein sequence ID" value="CAF9920460.1"/>
    <property type="molecule type" value="Genomic_DNA"/>
</dbReference>
<dbReference type="GO" id="GO:0016298">
    <property type="term" value="F:lipase activity"/>
    <property type="evidence" value="ECO:0007669"/>
    <property type="project" value="InterPro"/>
</dbReference>
<dbReference type="PANTHER" id="PTHR13390:SF0">
    <property type="entry name" value="LIPID DROPLET-ASSOCIATED HYDROLASE"/>
    <property type="match status" value="1"/>
</dbReference>
<dbReference type="InterPro" id="IPR019363">
    <property type="entry name" value="LDAH"/>
</dbReference>
<dbReference type="OrthoDB" id="448051at2759"/>
<organism evidence="2 3">
    <name type="scientific">Imshaugia aleurites</name>
    <dbReference type="NCBI Taxonomy" id="172621"/>
    <lineage>
        <taxon>Eukaryota</taxon>
        <taxon>Fungi</taxon>
        <taxon>Dikarya</taxon>
        <taxon>Ascomycota</taxon>
        <taxon>Pezizomycotina</taxon>
        <taxon>Lecanoromycetes</taxon>
        <taxon>OSLEUM clade</taxon>
        <taxon>Lecanoromycetidae</taxon>
        <taxon>Lecanorales</taxon>
        <taxon>Lecanorineae</taxon>
        <taxon>Parmeliaceae</taxon>
        <taxon>Imshaugia</taxon>
    </lineage>
</organism>
<dbReference type="AlphaFoldDB" id="A0A8H3FBC0"/>
<reference evidence="2" key="1">
    <citation type="submission" date="2021-03" db="EMBL/GenBank/DDBJ databases">
        <authorList>
            <person name="Tagirdzhanova G."/>
        </authorList>
    </citation>
    <scope>NUCLEOTIDE SEQUENCE</scope>
</reference>